<accession>A0A6C0C873</accession>
<dbReference type="EMBL" id="MN739356">
    <property type="protein sequence ID" value="QHT00557.1"/>
    <property type="molecule type" value="Genomic_DNA"/>
</dbReference>
<name>A0A6C0C873_9ZZZZ</name>
<organism evidence="1">
    <name type="scientific">viral metagenome</name>
    <dbReference type="NCBI Taxonomy" id="1070528"/>
    <lineage>
        <taxon>unclassified sequences</taxon>
        <taxon>metagenomes</taxon>
        <taxon>organismal metagenomes</taxon>
    </lineage>
</organism>
<proteinExistence type="predicted"/>
<evidence type="ECO:0000313" key="1">
    <source>
        <dbReference type="EMBL" id="QHT00557.1"/>
    </source>
</evidence>
<sequence>MQIITTIIITYPNNEAPTRTHLFAIKLDRYHPGHARNYFYQLV</sequence>
<protein>
    <submittedName>
        <fullName evidence="1">Uncharacterized protein</fullName>
    </submittedName>
</protein>
<dbReference type="AlphaFoldDB" id="A0A6C0C873"/>
<reference evidence="1" key="1">
    <citation type="journal article" date="2020" name="Nature">
        <title>Giant virus diversity and host interactions through global metagenomics.</title>
        <authorList>
            <person name="Schulz F."/>
            <person name="Roux S."/>
            <person name="Paez-Espino D."/>
            <person name="Jungbluth S."/>
            <person name="Walsh D.A."/>
            <person name="Denef V.J."/>
            <person name="McMahon K.D."/>
            <person name="Konstantinidis K.T."/>
            <person name="Eloe-Fadrosh E.A."/>
            <person name="Kyrpides N.C."/>
            <person name="Woyke T."/>
        </authorList>
    </citation>
    <scope>NUCLEOTIDE SEQUENCE</scope>
    <source>
        <strain evidence="1">GVMAG-M-3300020192-26</strain>
    </source>
</reference>